<reference evidence="2 3" key="1">
    <citation type="submission" date="2018-03" db="EMBL/GenBank/DDBJ databases">
        <title>Genomic Encyclopedia of Archaeal and Bacterial Type Strains, Phase II (KMG-II): from individual species to whole genera.</title>
        <authorList>
            <person name="Goeker M."/>
        </authorList>
    </citation>
    <scope>NUCLEOTIDE SEQUENCE [LARGE SCALE GENOMIC DNA]</scope>
    <source>
        <strain evidence="2 3">DSM 25027</strain>
    </source>
</reference>
<dbReference type="AlphaFoldDB" id="A0A2T0MHS5"/>
<keyword evidence="1" id="KW-0472">Membrane</keyword>
<dbReference type="EMBL" id="PVYX01000001">
    <property type="protein sequence ID" value="PRX57138.1"/>
    <property type="molecule type" value="Genomic_DNA"/>
</dbReference>
<feature type="transmembrane region" description="Helical" evidence="1">
    <location>
        <begin position="21"/>
        <end position="43"/>
    </location>
</feature>
<keyword evidence="1" id="KW-0812">Transmembrane</keyword>
<dbReference type="OrthoDB" id="1099872at2"/>
<keyword evidence="3" id="KW-1185">Reference proteome</keyword>
<organism evidence="2 3">
    <name type="scientific">Flagellimonas meridianipacifica</name>
    <dbReference type="NCBI Taxonomy" id="1080225"/>
    <lineage>
        <taxon>Bacteria</taxon>
        <taxon>Pseudomonadati</taxon>
        <taxon>Bacteroidota</taxon>
        <taxon>Flavobacteriia</taxon>
        <taxon>Flavobacteriales</taxon>
        <taxon>Flavobacteriaceae</taxon>
        <taxon>Flagellimonas</taxon>
    </lineage>
</organism>
<dbReference type="RefSeq" id="WP_106144050.1">
    <property type="nucleotide sequence ID" value="NZ_PVYX01000001.1"/>
</dbReference>
<comment type="caution">
    <text evidence="2">The sequence shown here is derived from an EMBL/GenBank/DDBJ whole genome shotgun (WGS) entry which is preliminary data.</text>
</comment>
<evidence type="ECO:0000313" key="3">
    <source>
        <dbReference type="Proteomes" id="UP000237640"/>
    </source>
</evidence>
<name>A0A2T0MHS5_9FLAO</name>
<keyword evidence="1" id="KW-1133">Transmembrane helix</keyword>
<dbReference type="Proteomes" id="UP000237640">
    <property type="component" value="Unassembled WGS sequence"/>
</dbReference>
<accession>A0A2T0MHS5</accession>
<gene>
    <name evidence="2" type="ORF">CLV81_1139</name>
</gene>
<evidence type="ECO:0000313" key="2">
    <source>
        <dbReference type="EMBL" id="PRX57138.1"/>
    </source>
</evidence>
<evidence type="ECO:0000256" key="1">
    <source>
        <dbReference type="SAM" id="Phobius"/>
    </source>
</evidence>
<proteinExistence type="predicted"/>
<protein>
    <submittedName>
        <fullName evidence="2">Uncharacterized protein</fullName>
    </submittedName>
</protein>
<sequence length="136" mass="16346">MEAETKYEMEVKKYVKKGFKVFFMILIAILFAFLIGFVIMWLWNWLMPTIFGLTTIGYWQAIGLLVLAKILFGMGNHSSKGKSMKKERKRKMEDWCKSRKEFADWKHYDNFWKEEGEKAYTAYVERIENESKNEQE</sequence>
<feature type="transmembrane region" description="Helical" evidence="1">
    <location>
        <begin position="49"/>
        <end position="72"/>
    </location>
</feature>